<comment type="caution">
    <text evidence="4">The sequence shown here is derived from an EMBL/GenBank/DDBJ whole genome shotgun (WGS) entry which is preliminary data.</text>
</comment>
<dbReference type="SUPFAM" id="SSF51735">
    <property type="entry name" value="NAD(P)-binding Rossmann-fold domains"/>
    <property type="match status" value="1"/>
</dbReference>
<dbReference type="PANTHER" id="PTHR42760">
    <property type="entry name" value="SHORT-CHAIN DEHYDROGENASES/REDUCTASES FAMILY MEMBER"/>
    <property type="match status" value="1"/>
</dbReference>
<dbReference type="PANTHER" id="PTHR42760:SF37">
    <property type="entry name" value="CLAVALDEHYDE DEHYDROGENASE"/>
    <property type="match status" value="1"/>
</dbReference>
<evidence type="ECO:0000256" key="3">
    <source>
        <dbReference type="ARBA" id="ARBA00023002"/>
    </source>
</evidence>
<evidence type="ECO:0000256" key="1">
    <source>
        <dbReference type="ARBA" id="ARBA00006484"/>
    </source>
</evidence>
<dbReference type="InterPro" id="IPR020904">
    <property type="entry name" value="Sc_DH/Rdtase_CS"/>
</dbReference>
<organism evidence="4 5">
    <name type="scientific">Paraconiothyrium brasiliense</name>
    <dbReference type="NCBI Taxonomy" id="300254"/>
    <lineage>
        <taxon>Eukaryota</taxon>
        <taxon>Fungi</taxon>
        <taxon>Dikarya</taxon>
        <taxon>Ascomycota</taxon>
        <taxon>Pezizomycotina</taxon>
        <taxon>Dothideomycetes</taxon>
        <taxon>Pleosporomycetidae</taxon>
        <taxon>Pleosporales</taxon>
        <taxon>Massarineae</taxon>
        <taxon>Didymosphaeriaceae</taxon>
        <taxon>Paraconiothyrium</taxon>
    </lineage>
</organism>
<dbReference type="PRINTS" id="PR00080">
    <property type="entry name" value="SDRFAMILY"/>
</dbReference>
<evidence type="ECO:0000313" key="4">
    <source>
        <dbReference type="EMBL" id="KAL1599688.1"/>
    </source>
</evidence>
<dbReference type="Gene3D" id="3.30.559.10">
    <property type="entry name" value="Chloramphenicol acetyltransferase-like domain"/>
    <property type="match status" value="2"/>
</dbReference>
<evidence type="ECO:0000313" key="5">
    <source>
        <dbReference type="Proteomes" id="UP001521785"/>
    </source>
</evidence>
<proteinExistence type="inferred from homology"/>
<dbReference type="EMBL" id="JAKJXO020000010">
    <property type="protein sequence ID" value="KAL1599688.1"/>
    <property type="molecule type" value="Genomic_DNA"/>
</dbReference>
<gene>
    <name evidence="4" type="ORF">SLS60_007491</name>
</gene>
<evidence type="ECO:0000256" key="2">
    <source>
        <dbReference type="ARBA" id="ARBA00022857"/>
    </source>
</evidence>
<keyword evidence="3" id="KW-0560">Oxidoreductase</keyword>
<dbReference type="PRINTS" id="PR00081">
    <property type="entry name" value="GDHRDH"/>
</dbReference>
<dbReference type="Gene3D" id="3.40.50.720">
    <property type="entry name" value="NAD(P)-binding Rossmann-like Domain"/>
    <property type="match status" value="1"/>
</dbReference>
<dbReference type="InterPro" id="IPR036291">
    <property type="entry name" value="NAD(P)-bd_dom_sf"/>
</dbReference>
<name>A0ABR3R5Z6_9PLEO</name>
<sequence length="781" mass="85511">MSNSVATSRARLEQVANQIEPQKSAGPRKSTMDVPGFALITGAASGIGQACAKAFAQEGAAGIALLDLNREALAQVKDAILAATEQDDSIRTVPLRIEIYAVDVSNEQDVTRAVNQAAQTFGRLDYVVNAAGIAIKHQGGAAFAETQVWQKVLDINLNGTFFVLRAAAQIMLKQEPILSSIDGRPLQRGSIVNFSSIQGVVGITLSTAYTVSKHAVMGLTRTASEDYAAQGLRVNAICPGYTETPMTTKNPAVKKAMDERIQTAVPMQRMGNPREIADDQTMLRMYVRHLLFFEFPDPVHLEDAVDALKAGFAATVRQVPFLTGTIRLSDAEAGRLALRYPESPSDELINQMFTISYAQAGNPDLEYTKMEKEGFAPLPVWRDVFCPSLLRNHPGLDDEYAAGLISFKKELPVPALAAQATFVRGGLVLSVYSQHNVIDGSGTAQLYKIWSNHTRLRGFGTVPNVDEGYRISLNSQRILFDGLAEGAEVSDYPDVRFPGTPRSTPLLREEPYKLASKIFVFPAATISELATTLSSTTSKRISSFVALISLIWTNVTLARSSALADKNIHSTMLDMAFDHRRNLDEHFKDSYMGNCVTGIQASAPVSAMLFKTSDDSVYGEQLAPIASIVSEKLSTITLDFLKARLNLFSRTPSSWRLRSHADVQNGPDLFVTSWMHIGTNCAWKIPGATTEGPVAIRKPQSHIEGLVHILPKLRIENGFPALDVLVCLEEWEMERVVRRLEGERWAVRPPPELPGLAVEVIKVEAPCNRVQEGLDTWMLGE</sequence>
<dbReference type="CDD" id="cd05233">
    <property type="entry name" value="SDR_c"/>
    <property type="match status" value="1"/>
</dbReference>
<dbReference type="InterPro" id="IPR023213">
    <property type="entry name" value="CAT-like_dom_sf"/>
</dbReference>
<dbReference type="Pfam" id="PF02458">
    <property type="entry name" value="Transferase"/>
    <property type="match status" value="1"/>
</dbReference>
<accession>A0ABR3R5Z6</accession>
<keyword evidence="2" id="KW-0521">NADP</keyword>
<dbReference type="PROSITE" id="PS00061">
    <property type="entry name" value="ADH_SHORT"/>
    <property type="match status" value="1"/>
</dbReference>
<dbReference type="Pfam" id="PF13561">
    <property type="entry name" value="adh_short_C2"/>
    <property type="match status" value="1"/>
</dbReference>
<dbReference type="InterPro" id="IPR002347">
    <property type="entry name" value="SDR_fam"/>
</dbReference>
<comment type="similarity">
    <text evidence="1">Belongs to the short-chain dehydrogenases/reductases (SDR) family.</text>
</comment>
<keyword evidence="5" id="KW-1185">Reference proteome</keyword>
<protein>
    <submittedName>
        <fullName evidence="4">Uncharacterized protein</fullName>
    </submittedName>
</protein>
<dbReference type="Proteomes" id="UP001521785">
    <property type="component" value="Unassembled WGS sequence"/>
</dbReference>
<reference evidence="4 5" key="1">
    <citation type="submission" date="2024-02" db="EMBL/GenBank/DDBJ databases">
        <title>De novo assembly and annotation of 12 fungi associated with fruit tree decline syndrome in Ontario, Canada.</title>
        <authorList>
            <person name="Sulman M."/>
            <person name="Ellouze W."/>
            <person name="Ilyukhin E."/>
        </authorList>
    </citation>
    <scope>NUCLEOTIDE SEQUENCE [LARGE SCALE GENOMIC DNA]</scope>
    <source>
        <strain evidence="4 5">M42-189</strain>
    </source>
</reference>